<evidence type="ECO:0008006" key="4">
    <source>
        <dbReference type="Google" id="ProtNLM"/>
    </source>
</evidence>
<keyword evidence="1" id="KW-1133">Transmembrane helix</keyword>
<dbReference type="Proteomes" id="UP001596152">
    <property type="component" value="Unassembled WGS sequence"/>
</dbReference>
<gene>
    <name evidence="2" type="ORF">ACFPIE_19815</name>
</gene>
<name>A0ABW0FYC2_9CAUL</name>
<evidence type="ECO:0000256" key="1">
    <source>
        <dbReference type="SAM" id="Phobius"/>
    </source>
</evidence>
<dbReference type="EMBL" id="JBHSLF010000056">
    <property type="protein sequence ID" value="MFC5346171.1"/>
    <property type="molecule type" value="Genomic_DNA"/>
</dbReference>
<accession>A0ABW0FYC2</accession>
<keyword evidence="3" id="KW-1185">Reference proteome</keyword>
<comment type="caution">
    <text evidence="2">The sequence shown here is derived from an EMBL/GenBank/DDBJ whole genome shotgun (WGS) entry which is preliminary data.</text>
</comment>
<organism evidence="2 3">
    <name type="scientific">Brevundimonas staleyi</name>
    <dbReference type="NCBI Taxonomy" id="74326"/>
    <lineage>
        <taxon>Bacteria</taxon>
        <taxon>Pseudomonadati</taxon>
        <taxon>Pseudomonadota</taxon>
        <taxon>Alphaproteobacteria</taxon>
        <taxon>Caulobacterales</taxon>
        <taxon>Caulobacteraceae</taxon>
        <taxon>Brevundimonas</taxon>
    </lineage>
</organism>
<dbReference type="RefSeq" id="WP_374036689.1">
    <property type="nucleotide sequence ID" value="NZ_CP169082.1"/>
</dbReference>
<evidence type="ECO:0000313" key="3">
    <source>
        <dbReference type="Proteomes" id="UP001596152"/>
    </source>
</evidence>
<sequence length="252" mass="25408">MLKVWRTREGEGGRAQGAFQFERLTVKVTRWRVVLGGVAVGAYALGLIAMAPAEIIVAKSSNGERQAVGTIWAGERAMPGGFGASWTVMPLSSIANLSGALRFGLRGPDTDATAKALVRPGRVLVRDLEGTASLRMLNAVAPALPFACSSVMRLDVSELSLRGTPAGAGTMVSGPADCAPTTGGPATPIPGLNGTISADGAATTVAFARGDTAAEVMKARVQADGGLTASVEPGGVGLLPGVGAPVSIETSL</sequence>
<protein>
    <recommendedName>
        <fullName evidence="4">Type II secretion system protein N</fullName>
    </recommendedName>
</protein>
<proteinExistence type="predicted"/>
<evidence type="ECO:0000313" key="2">
    <source>
        <dbReference type="EMBL" id="MFC5346171.1"/>
    </source>
</evidence>
<keyword evidence="1" id="KW-0472">Membrane</keyword>
<reference evidence="3" key="1">
    <citation type="journal article" date="2019" name="Int. J. Syst. Evol. Microbiol.">
        <title>The Global Catalogue of Microorganisms (GCM) 10K type strain sequencing project: providing services to taxonomists for standard genome sequencing and annotation.</title>
        <authorList>
            <consortium name="The Broad Institute Genomics Platform"/>
            <consortium name="The Broad Institute Genome Sequencing Center for Infectious Disease"/>
            <person name="Wu L."/>
            <person name="Ma J."/>
        </authorList>
    </citation>
    <scope>NUCLEOTIDE SEQUENCE [LARGE SCALE GENOMIC DNA]</scope>
    <source>
        <strain evidence="3">JCM 12125</strain>
    </source>
</reference>
<keyword evidence="1" id="KW-0812">Transmembrane</keyword>
<feature type="transmembrane region" description="Helical" evidence="1">
    <location>
        <begin position="33"/>
        <end position="53"/>
    </location>
</feature>